<reference evidence="8" key="3">
    <citation type="submission" date="2015-03" db="EMBL/GenBank/DDBJ databases">
        <authorList>
            <consortium name="Pathogen Informatics"/>
        </authorList>
    </citation>
    <scope>NUCLEOTIDE SEQUENCE [LARGE SCALE GENOMIC DNA]</scope>
    <source>
        <strain evidence="8">A125KOH2</strain>
    </source>
</reference>
<dbReference type="InterPro" id="IPR011006">
    <property type="entry name" value="CheY-like_superfamily"/>
</dbReference>
<dbReference type="PROSITE" id="PS50043">
    <property type="entry name" value="HTH_LUXR_2"/>
    <property type="match status" value="1"/>
</dbReference>
<evidence type="ECO:0000259" key="3">
    <source>
        <dbReference type="PROSITE" id="PS50043"/>
    </source>
</evidence>
<feature type="domain" description="Response regulatory" evidence="4">
    <location>
        <begin position="8"/>
        <end position="126"/>
    </location>
</feature>
<evidence type="ECO:0000313" key="8">
    <source>
        <dbReference type="Proteomes" id="UP000045840"/>
    </source>
</evidence>
<feature type="modified residue" description="4-aspartylphosphate" evidence="2">
    <location>
        <position position="59"/>
    </location>
</feature>
<proteinExistence type="predicted"/>
<dbReference type="SUPFAM" id="SSF46894">
    <property type="entry name" value="C-terminal effector domain of the bipartite response regulators"/>
    <property type="match status" value="1"/>
</dbReference>
<dbReference type="SMART" id="SM00421">
    <property type="entry name" value="HTH_LUXR"/>
    <property type="match status" value="1"/>
</dbReference>
<dbReference type="AlphaFoldDB" id="A0A0T9NM25"/>
<reference evidence="6 7" key="1">
    <citation type="submission" date="2015-03" db="EMBL/GenBank/DDBJ databases">
        <authorList>
            <consortium name="Pathogen Informatics"/>
            <person name="Murphy D."/>
        </authorList>
    </citation>
    <scope>NUCLEOTIDE SEQUENCE [LARGE SCALE GENOMIC DNA]</scope>
    <source>
        <strain evidence="7">type strain: CIP110230</strain>
        <strain evidence="6">Type strain: CIP110230</strain>
    </source>
</reference>
<accession>A0A0T9NM25</accession>
<dbReference type="InterPro" id="IPR016032">
    <property type="entry name" value="Sig_transdc_resp-reg_C-effctor"/>
</dbReference>
<dbReference type="EMBL" id="CWJL01000006">
    <property type="protein sequence ID" value="CRY66071.1"/>
    <property type="molecule type" value="Genomic_DNA"/>
</dbReference>
<evidence type="ECO:0000313" key="6">
    <source>
        <dbReference type="EMBL" id="CRY66071.1"/>
    </source>
</evidence>
<dbReference type="Pfam" id="PF00196">
    <property type="entry name" value="GerE"/>
    <property type="match status" value="1"/>
</dbReference>
<dbReference type="Pfam" id="PF00072">
    <property type="entry name" value="Response_reg"/>
    <property type="match status" value="1"/>
</dbReference>
<dbReference type="RefSeq" id="WP_049609573.1">
    <property type="nucleotide sequence ID" value="NZ_CQAZ01000004.1"/>
</dbReference>
<evidence type="ECO:0000256" key="2">
    <source>
        <dbReference type="PROSITE-ProRule" id="PRU00169"/>
    </source>
</evidence>
<dbReference type="GO" id="GO:0003677">
    <property type="term" value="F:DNA binding"/>
    <property type="evidence" value="ECO:0007669"/>
    <property type="project" value="UniProtKB-KW"/>
</dbReference>
<protein>
    <submittedName>
        <fullName evidence="5 6">Two-component response regulator</fullName>
    </submittedName>
</protein>
<dbReference type="PANTHER" id="PTHR45566:SF1">
    <property type="entry name" value="HTH-TYPE TRANSCRIPTIONAL REGULATOR YHJB-RELATED"/>
    <property type="match status" value="1"/>
</dbReference>
<dbReference type="SUPFAM" id="SSF52172">
    <property type="entry name" value="CheY-like"/>
    <property type="match status" value="1"/>
</dbReference>
<dbReference type="SMART" id="SM00448">
    <property type="entry name" value="REC"/>
    <property type="match status" value="1"/>
</dbReference>
<dbReference type="InterPro" id="IPR051015">
    <property type="entry name" value="EvgA-like"/>
</dbReference>
<sequence length="211" mass="23626">MMKKNIYHILLVEEHPFIRMSIRAAIEDCSNNYLIEEAVHTQEAISWLDRQSFDLIIIDFALLENEEYNLIDTIRTSPSNTHAKILLFSSVNDANSITQAKNLGVSGFVSKDQDVSQLLLVIKTIQAGYSCFPIEKITNETLTPPSVEMLTAQETTIAKLLVKGMNNKMIADELSISSRSVSTHKSNILHKLGSKDKIVLARLLSSAYKES</sequence>
<reference evidence="5" key="2">
    <citation type="submission" date="2015-03" db="EMBL/GenBank/DDBJ databases">
        <authorList>
            <person name="Murphy D."/>
        </authorList>
    </citation>
    <scope>NUCLEOTIDE SEQUENCE [LARGE SCALE GENOMIC DNA]</scope>
    <source>
        <strain evidence="5">A125KOH2</strain>
    </source>
</reference>
<evidence type="ECO:0000313" key="7">
    <source>
        <dbReference type="Proteomes" id="UP000044625"/>
    </source>
</evidence>
<dbReference type="PROSITE" id="PS00622">
    <property type="entry name" value="HTH_LUXR_1"/>
    <property type="match status" value="1"/>
</dbReference>
<dbReference type="Proteomes" id="UP000044625">
    <property type="component" value="Unassembled WGS sequence"/>
</dbReference>
<dbReference type="CDD" id="cd06170">
    <property type="entry name" value="LuxR_C_like"/>
    <property type="match status" value="1"/>
</dbReference>
<dbReference type="GO" id="GO:0006355">
    <property type="term" value="P:regulation of DNA-templated transcription"/>
    <property type="evidence" value="ECO:0007669"/>
    <property type="project" value="InterPro"/>
</dbReference>
<dbReference type="PANTHER" id="PTHR45566">
    <property type="entry name" value="HTH-TYPE TRANSCRIPTIONAL REGULATOR YHJB-RELATED"/>
    <property type="match status" value="1"/>
</dbReference>
<dbReference type="Gene3D" id="1.10.10.10">
    <property type="entry name" value="Winged helix-like DNA-binding domain superfamily/Winged helix DNA-binding domain"/>
    <property type="match status" value="1"/>
</dbReference>
<evidence type="ECO:0000313" key="5">
    <source>
        <dbReference type="EMBL" id="CNH19363.1"/>
    </source>
</evidence>
<evidence type="ECO:0000256" key="1">
    <source>
        <dbReference type="ARBA" id="ARBA00023125"/>
    </source>
</evidence>
<dbReference type="STRING" id="1288385.ERS137968_01650"/>
<name>A0A0T9NM25_9GAMM</name>
<dbReference type="PROSITE" id="PS50110">
    <property type="entry name" value="RESPONSE_REGULATORY"/>
    <property type="match status" value="1"/>
</dbReference>
<dbReference type="PRINTS" id="PR00038">
    <property type="entry name" value="HTHLUXR"/>
</dbReference>
<dbReference type="Proteomes" id="UP000045840">
    <property type="component" value="Unassembled WGS sequence"/>
</dbReference>
<dbReference type="InterPro" id="IPR000792">
    <property type="entry name" value="Tscrpt_reg_LuxR_C"/>
</dbReference>
<keyword evidence="2" id="KW-0597">Phosphoprotein</keyword>
<evidence type="ECO:0000259" key="4">
    <source>
        <dbReference type="PROSITE" id="PS50110"/>
    </source>
</evidence>
<dbReference type="Gene3D" id="3.40.50.2300">
    <property type="match status" value="1"/>
</dbReference>
<organism evidence="5 8">
    <name type="scientific">Yersinia pekkanenii</name>
    <dbReference type="NCBI Taxonomy" id="1288385"/>
    <lineage>
        <taxon>Bacteria</taxon>
        <taxon>Pseudomonadati</taxon>
        <taxon>Pseudomonadota</taxon>
        <taxon>Gammaproteobacteria</taxon>
        <taxon>Enterobacterales</taxon>
        <taxon>Yersiniaceae</taxon>
        <taxon>Yersinia</taxon>
    </lineage>
</organism>
<dbReference type="EMBL" id="CQAZ01000004">
    <property type="protein sequence ID" value="CNH19363.1"/>
    <property type="molecule type" value="Genomic_DNA"/>
</dbReference>
<dbReference type="InterPro" id="IPR036388">
    <property type="entry name" value="WH-like_DNA-bd_sf"/>
</dbReference>
<keyword evidence="7" id="KW-1185">Reference proteome</keyword>
<keyword evidence="1" id="KW-0238">DNA-binding</keyword>
<dbReference type="InterPro" id="IPR001789">
    <property type="entry name" value="Sig_transdc_resp-reg_receiver"/>
</dbReference>
<dbReference type="GO" id="GO:0000160">
    <property type="term" value="P:phosphorelay signal transduction system"/>
    <property type="evidence" value="ECO:0007669"/>
    <property type="project" value="InterPro"/>
</dbReference>
<gene>
    <name evidence="5" type="ORF">ERS008529_00602</name>
    <name evidence="6" type="ORF">ERS137968_01650</name>
</gene>
<feature type="domain" description="HTH luxR-type" evidence="3">
    <location>
        <begin position="143"/>
        <end position="208"/>
    </location>
</feature>